<name>A0ABT6G2R9_9FLAO</name>
<dbReference type="Proteomes" id="UP001529085">
    <property type="component" value="Unassembled WGS sequence"/>
</dbReference>
<feature type="domain" description="Secretion system C-terminal sorting" evidence="4">
    <location>
        <begin position="522"/>
        <end position="595"/>
    </location>
</feature>
<accession>A0ABT6G2R9</accession>
<sequence>MKKLLLAFSFCFFLLNSYSQIANQPSDLMVCDDDNDGYAEFDLTITEPEVLGSQSSLDFSVSYHETQTDAIIGDYPIASLYVNIVPNMQVIYIRVEDLSSGSVATTSVNLVVNLTPETTVISDYEICEINSDGYAEFDLTTKNAEVLNGQNPALFSVSYYASVVEAELQMNALPSPFTNYTNPQTIYAAITDNSTGCFSTISFDLVVNEAAQANPDLQPIVYQQCDDNAETDGDPSNDSSQFDLSVLDFQILDGQDPSVYTLSYFATLVDAEIGVNPLPTLYQNTINPQVIYARVENYFGCYDIAEATLMVTPIPYLSVEDTILCVDESVTIDTGLSSDDYAFLWYVDGFIISGESLPTLTINSPGVYTVQVIDIQGCGIVTTEFLVTELPCPDADSDGVDDSEEDINNNGNLDDDDTDDDGIPNYLDDDDDGDNVSTEDEIAELSGRNSSGTHPFVDTDNDMIENYLDDDDDGDGVLTIDEDYNNNGDPTDDDTNSNMIPDYLEAAVALSLESLHKLSFKLYPNPAKDMVTVTLSQNILNTTDISLIDIQGKTINIPKREFNSTVELDVSALNSGLYFVQLRSGNNIITEKLVVE</sequence>
<dbReference type="EMBL" id="JARSBN010000005">
    <property type="protein sequence ID" value="MDG4716331.1"/>
    <property type="molecule type" value="Genomic_DNA"/>
</dbReference>
<feature type="signal peptide" evidence="3">
    <location>
        <begin position="1"/>
        <end position="21"/>
    </location>
</feature>
<proteinExistence type="predicted"/>
<dbReference type="NCBIfam" id="TIGR04183">
    <property type="entry name" value="Por_Secre_tail"/>
    <property type="match status" value="1"/>
</dbReference>
<evidence type="ECO:0000256" key="3">
    <source>
        <dbReference type="SAM" id="SignalP"/>
    </source>
</evidence>
<reference evidence="5 6" key="1">
    <citation type="submission" date="2023-03" db="EMBL/GenBank/DDBJ databases">
        <title>Strain YYF002 represents a novel species in the genus Winogradskyella isolated from seawater.</title>
        <authorList>
            <person name="Fu Z.-Y."/>
        </authorList>
    </citation>
    <scope>NUCLEOTIDE SEQUENCE [LARGE SCALE GENOMIC DNA]</scope>
    <source>
        <strain evidence="5 6">YYF002</strain>
    </source>
</reference>
<gene>
    <name evidence="5" type="ORF">P7122_10630</name>
</gene>
<dbReference type="Pfam" id="PF18962">
    <property type="entry name" value="Por_Secre_tail"/>
    <property type="match status" value="1"/>
</dbReference>
<dbReference type="InterPro" id="IPR035986">
    <property type="entry name" value="PKD_dom_sf"/>
</dbReference>
<keyword evidence="6" id="KW-1185">Reference proteome</keyword>
<evidence type="ECO:0000313" key="6">
    <source>
        <dbReference type="Proteomes" id="UP001529085"/>
    </source>
</evidence>
<evidence type="ECO:0000256" key="1">
    <source>
        <dbReference type="ARBA" id="ARBA00022729"/>
    </source>
</evidence>
<dbReference type="RefSeq" id="WP_278005778.1">
    <property type="nucleotide sequence ID" value="NZ_JARSBN010000005.1"/>
</dbReference>
<dbReference type="InterPro" id="IPR013783">
    <property type="entry name" value="Ig-like_fold"/>
</dbReference>
<dbReference type="Gene3D" id="2.60.40.10">
    <property type="entry name" value="Immunoglobulins"/>
    <property type="match status" value="1"/>
</dbReference>
<feature type="compositionally biased region" description="Acidic residues" evidence="2">
    <location>
        <begin position="395"/>
        <end position="437"/>
    </location>
</feature>
<comment type="caution">
    <text evidence="5">The sequence shown here is derived from an EMBL/GenBank/DDBJ whole genome shotgun (WGS) entry which is preliminary data.</text>
</comment>
<protein>
    <submittedName>
        <fullName evidence="5">T9SS type A sorting domain-containing protein</fullName>
    </submittedName>
</protein>
<dbReference type="InterPro" id="IPR026444">
    <property type="entry name" value="Secre_tail"/>
</dbReference>
<dbReference type="SUPFAM" id="SSF49299">
    <property type="entry name" value="PKD domain"/>
    <property type="match status" value="1"/>
</dbReference>
<keyword evidence="1 3" id="KW-0732">Signal</keyword>
<organism evidence="5 6">
    <name type="scientific">Winogradskyella marincola</name>
    <dbReference type="NCBI Taxonomy" id="3037795"/>
    <lineage>
        <taxon>Bacteria</taxon>
        <taxon>Pseudomonadati</taxon>
        <taxon>Bacteroidota</taxon>
        <taxon>Flavobacteriia</taxon>
        <taxon>Flavobacteriales</taxon>
        <taxon>Flavobacteriaceae</taxon>
        <taxon>Winogradskyella</taxon>
    </lineage>
</organism>
<evidence type="ECO:0000259" key="4">
    <source>
        <dbReference type="Pfam" id="PF18962"/>
    </source>
</evidence>
<evidence type="ECO:0000313" key="5">
    <source>
        <dbReference type="EMBL" id="MDG4716331.1"/>
    </source>
</evidence>
<feature type="region of interest" description="Disordered" evidence="2">
    <location>
        <begin position="393"/>
        <end position="437"/>
    </location>
</feature>
<feature type="chain" id="PRO_5046036903" evidence="3">
    <location>
        <begin position="22"/>
        <end position="596"/>
    </location>
</feature>
<evidence type="ECO:0000256" key="2">
    <source>
        <dbReference type="SAM" id="MobiDB-lite"/>
    </source>
</evidence>